<comment type="caution">
    <text evidence="2">The sequence shown here is derived from an EMBL/GenBank/DDBJ whole genome shotgun (WGS) entry which is preliminary data.</text>
</comment>
<reference evidence="2 3" key="1">
    <citation type="submission" date="2019-10" db="EMBL/GenBank/DDBJ databases">
        <title>New genus of Silvanigrellaceae.</title>
        <authorList>
            <person name="Pitt A."/>
            <person name="Hahn M.W."/>
        </authorList>
    </citation>
    <scope>NUCLEOTIDE SEQUENCE [LARGE SCALE GENOMIC DNA]</scope>
    <source>
        <strain evidence="2 3">33A1-SZDP</strain>
    </source>
</reference>
<dbReference type="AlphaFoldDB" id="A0A833JC43"/>
<keyword evidence="3" id="KW-1185">Reference proteome</keyword>
<feature type="chain" id="PRO_5032932459" evidence="1">
    <location>
        <begin position="20"/>
        <end position="131"/>
    </location>
</feature>
<name>A0A833JC43_9BACT</name>
<feature type="signal peptide" evidence="1">
    <location>
        <begin position="1"/>
        <end position="19"/>
    </location>
</feature>
<sequence>MIKKYIFAVSLVSTTFCFAESLPQGSYETELMSSQHGQPKIVVKENNNVEVYLDNRCRFNQFGEIALCTRNLIIPELTKASHVYSSADGVKKIYKLGHTHYSVVTNKDQPNRFLVQDNEGNIVYSLPLTKN</sequence>
<evidence type="ECO:0000313" key="2">
    <source>
        <dbReference type="EMBL" id="KAB8029961.1"/>
    </source>
</evidence>
<evidence type="ECO:0000256" key="1">
    <source>
        <dbReference type="SAM" id="SignalP"/>
    </source>
</evidence>
<dbReference type="RefSeq" id="WP_152213303.1">
    <property type="nucleotide sequence ID" value="NZ_WFLN01000007.1"/>
</dbReference>
<keyword evidence="1" id="KW-0732">Signal</keyword>
<dbReference type="EMBL" id="WFLN01000007">
    <property type="protein sequence ID" value="KAB8029961.1"/>
    <property type="molecule type" value="Genomic_DNA"/>
</dbReference>
<accession>A0A833JC43</accession>
<gene>
    <name evidence="2" type="ORF">GCL57_10520</name>
</gene>
<dbReference type="Proteomes" id="UP000442694">
    <property type="component" value="Unassembled WGS sequence"/>
</dbReference>
<organism evidence="2 3">
    <name type="scientific">Fluviispira multicolorata</name>
    <dbReference type="NCBI Taxonomy" id="2654512"/>
    <lineage>
        <taxon>Bacteria</taxon>
        <taxon>Pseudomonadati</taxon>
        <taxon>Bdellovibrionota</taxon>
        <taxon>Oligoflexia</taxon>
        <taxon>Silvanigrellales</taxon>
        <taxon>Silvanigrellaceae</taxon>
        <taxon>Fluviispira</taxon>
    </lineage>
</organism>
<proteinExistence type="predicted"/>
<protein>
    <submittedName>
        <fullName evidence="2">Uncharacterized protein</fullName>
    </submittedName>
</protein>
<evidence type="ECO:0000313" key="3">
    <source>
        <dbReference type="Proteomes" id="UP000442694"/>
    </source>
</evidence>